<reference evidence="2 3" key="2">
    <citation type="journal article" date="2018" name="New Phytol.">
        <title>High intraspecific genome diversity in the model arbuscular mycorrhizal symbiont Rhizophagus irregularis.</title>
        <authorList>
            <person name="Chen E.C.H."/>
            <person name="Morin E."/>
            <person name="Beaudet D."/>
            <person name="Noel J."/>
            <person name="Yildirir G."/>
            <person name="Ndikumana S."/>
            <person name="Charron P."/>
            <person name="St-Onge C."/>
            <person name="Giorgi J."/>
            <person name="Kruger M."/>
            <person name="Marton T."/>
            <person name="Ropars J."/>
            <person name="Grigoriev I.V."/>
            <person name="Hainaut M."/>
            <person name="Henrissat B."/>
            <person name="Roux C."/>
            <person name="Martin F."/>
            <person name="Corradi N."/>
        </authorList>
    </citation>
    <scope>NUCLEOTIDE SEQUENCE [LARGE SCALE GENOMIC DNA]</scope>
    <source>
        <strain evidence="2 3">DAOM 197198</strain>
    </source>
</reference>
<gene>
    <name evidence="2" type="ORF">GLOIN_2v1710590</name>
</gene>
<evidence type="ECO:0000256" key="1">
    <source>
        <dbReference type="SAM" id="Phobius"/>
    </source>
</evidence>
<sequence length="99" mass="11870">MIQLRSYPRFFKSLKILQLLLSFVIFIIEMIQIEIYCAYISENNLPIPKSSFFLKQDFYNGEVKIWYYIVIIVTLIGIGYYLSRFHKYWGMGPNIIIDL</sequence>
<name>A0A2P4P5T3_RHIID</name>
<dbReference type="VEuPathDB" id="FungiDB:RhiirFUN_022896"/>
<comment type="caution">
    <text evidence="2">The sequence shown here is derived from an EMBL/GenBank/DDBJ whole genome shotgun (WGS) entry which is preliminary data.</text>
</comment>
<proteinExistence type="predicted"/>
<accession>A0A2P4P5T3</accession>
<evidence type="ECO:0000313" key="2">
    <source>
        <dbReference type="EMBL" id="POG60717.1"/>
    </source>
</evidence>
<keyword evidence="3" id="KW-1185">Reference proteome</keyword>
<feature type="transmembrane region" description="Helical" evidence="1">
    <location>
        <begin position="20"/>
        <end position="41"/>
    </location>
</feature>
<keyword evidence="1" id="KW-0812">Transmembrane</keyword>
<evidence type="ECO:0000313" key="3">
    <source>
        <dbReference type="Proteomes" id="UP000018888"/>
    </source>
</evidence>
<keyword evidence="1" id="KW-0472">Membrane</keyword>
<dbReference type="Proteomes" id="UP000018888">
    <property type="component" value="Unassembled WGS sequence"/>
</dbReference>
<reference evidence="2 3" key="1">
    <citation type="journal article" date="2013" name="Proc. Natl. Acad. Sci. U.S.A.">
        <title>Genome of an arbuscular mycorrhizal fungus provides insight into the oldest plant symbiosis.</title>
        <authorList>
            <person name="Tisserant E."/>
            <person name="Malbreil M."/>
            <person name="Kuo A."/>
            <person name="Kohler A."/>
            <person name="Symeonidi A."/>
            <person name="Balestrini R."/>
            <person name="Charron P."/>
            <person name="Duensing N."/>
            <person name="Frei Dit Frey N."/>
            <person name="Gianinazzi-Pearson V."/>
            <person name="Gilbert L.B."/>
            <person name="Handa Y."/>
            <person name="Herr J.R."/>
            <person name="Hijri M."/>
            <person name="Koul R."/>
            <person name="Kawaguchi M."/>
            <person name="Krajinski F."/>
            <person name="Lammers P.J."/>
            <person name="Masclaux F.G."/>
            <person name="Murat C."/>
            <person name="Morin E."/>
            <person name="Ndikumana S."/>
            <person name="Pagni M."/>
            <person name="Petitpierre D."/>
            <person name="Requena N."/>
            <person name="Rosikiewicz P."/>
            <person name="Riley R."/>
            <person name="Saito K."/>
            <person name="San Clemente H."/>
            <person name="Shapiro H."/>
            <person name="van Tuinen D."/>
            <person name="Becard G."/>
            <person name="Bonfante P."/>
            <person name="Paszkowski U."/>
            <person name="Shachar-Hill Y.Y."/>
            <person name="Tuskan G.A."/>
            <person name="Young P.W."/>
            <person name="Sanders I.R."/>
            <person name="Henrissat B."/>
            <person name="Rensing S.A."/>
            <person name="Grigoriev I.V."/>
            <person name="Corradi N."/>
            <person name="Roux C."/>
            <person name="Martin F."/>
        </authorList>
    </citation>
    <scope>NUCLEOTIDE SEQUENCE [LARGE SCALE GENOMIC DNA]</scope>
    <source>
        <strain evidence="2 3">DAOM 197198</strain>
    </source>
</reference>
<dbReference type="AlphaFoldDB" id="A0A2P4P5T3"/>
<feature type="transmembrane region" description="Helical" evidence="1">
    <location>
        <begin position="65"/>
        <end position="82"/>
    </location>
</feature>
<organism evidence="2 3">
    <name type="scientific">Rhizophagus irregularis (strain DAOM 181602 / DAOM 197198 / MUCL 43194)</name>
    <name type="common">Arbuscular mycorrhizal fungus</name>
    <name type="synonym">Glomus intraradices</name>
    <dbReference type="NCBI Taxonomy" id="747089"/>
    <lineage>
        <taxon>Eukaryota</taxon>
        <taxon>Fungi</taxon>
        <taxon>Fungi incertae sedis</taxon>
        <taxon>Mucoromycota</taxon>
        <taxon>Glomeromycotina</taxon>
        <taxon>Glomeromycetes</taxon>
        <taxon>Glomerales</taxon>
        <taxon>Glomeraceae</taxon>
        <taxon>Rhizophagus</taxon>
    </lineage>
</organism>
<keyword evidence="1" id="KW-1133">Transmembrane helix</keyword>
<protein>
    <submittedName>
        <fullName evidence="2">Uncharacterized protein</fullName>
    </submittedName>
</protein>
<dbReference type="EMBL" id="AUPC02000374">
    <property type="protein sequence ID" value="POG60717.1"/>
    <property type="molecule type" value="Genomic_DNA"/>
</dbReference>